<protein>
    <recommendedName>
        <fullName evidence="3">Lipoprotein</fullName>
    </recommendedName>
</protein>
<dbReference type="PROSITE" id="PS51257">
    <property type="entry name" value="PROKAR_LIPOPROTEIN"/>
    <property type="match status" value="1"/>
</dbReference>
<comment type="caution">
    <text evidence="1">The sequence shown here is derived from an EMBL/GenBank/DDBJ whole genome shotgun (WGS) entry which is preliminary data.</text>
</comment>
<proteinExistence type="predicted"/>
<sequence length="226" mass="24009">MHLARPLRVSLLGAVVVAAALLSACSSKLPVPDWQMNAQGSAQKALEAYLSGNPRVEQLEWDRARAEVARTGRPDLLARLELMRCAAQVASLVPGPCERFEPLRADAAAPERAYADYLGGRVQPQDVGLLPEAQRKVAASGDASALPALEDPLSRLVAAGVLFQSGRASPAVIAIAADTASAQGWRRPLMAWLNVQVQRAEAAGDQQATAALRRRIAIVEQGAPQR</sequence>
<accession>A0ABV8DAH9</accession>
<dbReference type="RefSeq" id="WP_055393439.1">
    <property type="nucleotide sequence ID" value="NZ_JAMXAX010000147.1"/>
</dbReference>
<gene>
    <name evidence="1" type="ORF">ACFOW3_13170</name>
</gene>
<organism evidence="1 2">
    <name type="scientific">Acidovorax facilis</name>
    <dbReference type="NCBI Taxonomy" id="12917"/>
    <lineage>
        <taxon>Bacteria</taxon>
        <taxon>Pseudomonadati</taxon>
        <taxon>Pseudomonadota</taxon>
        <taxon>Betaproteobacteria</taxon>
        <taxon>Burkholderiales</taxon>
        <taxon>Comamonadaceae</taxon>
        <taxon>Acidovorax</taxon>
    </lineage>
</organism>
<evidence type="ECO:0008006" key="3">
    <source>
        <dbReference type="Google" id="ProtNLM"/>
    </source>
</evidence>
<dbReference type="Proteomes" id="UP001595693">
    <property type="component" value="Unassembled WGS sequence"/>
</dbReference>
<dbReference type="EMBL" id="JBHSAJ010000037">
    <property type="protein sequence ID" value="MFC3935568.1"/>
    <property type="molecule type" value="Genomic_DNA"/>
</dbReference>
<reference evidence="2" key="1">
    <citation type="journal article" date="2019" name="Int. J. Syst. Evol. Microbiol.">
        <title>The Global Catalogue of Microorganisms (GCM) 10K type strain sequencing project: providing services to taxonomists for standard genome sequencing and annotation.</title>
        <authorList>
            <consortium name="The Broad Institute Genomics Platform"/>
            <consortium name="The Broad Institute Genome Sequencing Center for Infectious Disease"/>
            <person name="Wu L."/>
            <person name="Ma J."/>
        </authorList>
    </citation>
    <scope>NUCLEOTIDE SEQUENCE [LARGE SCALE GENOMIC DNA]</scope>
    <source>
        <strain evidence="2">CCUG 2113</strain>
    </source>
</reference>
<name>A0ABV8DAH9_9BURK</name>
<evidence type="ECO:0000313" key="2">
    <source>
        <dbReference type="Proteomes" id="UP001595693"/>
    </source>
</evidence>
<evidence type="ECO:0000313" key="1">
    <source>
        <dbReference type="EMBL" id="MFC3935568.1"/>
    </source>
</evidence>
<keyword evidence="2" id="KW-1185">Reference proteome</keyword>